<evidence type="ECO:0000313" key="2">
    <source>
        <dbReference type="Proteomes" id="UP000075187"/>
    </source>
</evidence>
<evidence type="ECO:0000313" key="1">
    <source>
        <dbReference type="EMBL" id="AUG97451.1"/>
    </source>
</evidence>
<dbReference type="EMBL" id="CP014205">
    <property type="protein sequence ID" value="AUG97451.1"/>
    <property type="molecule type" value="Genomic_DNA"/>
</dbReference>
<accession>A0ABM6QHL8</accession>
<sequence length="152" mass="17005">MDSKVEFEKARKNIINVKESKTLPLATYFTGGASFKVDINGVEHSFETKEVTTDWLGGADHVEIQGSEREQVSLMFHSKLKDGFHHFNNVQDAFIGYVDKSGIIQPYVWHGSAYVAVSDDGKTKYGVIDVTFIQGVGEDKIRVRGGFFCHLN</sequence>
<gene>
    <name evidence="1" type="ORF">AWU82_28760</name>
</gene>
<proteinExistence type="predicted"/>
<keyword evidence="2" id="KW-1185">Reference proteome</keyword>
<name>A0ABM6QHL8_9PSED</name>
<protein>
    <submittedName>
        <fullName evidence="1">Uncharacterized protein</fullName>
    </submittedName>
</protein>
<organism evidence="1 2">
    <name type="scientific">Pseudomonas glycinae</name>
    <dbReference type="NCBI Taxonomy" id="1785145"/>
    <lineage>
        <taxon>Bacteria</taxon>
        <taxon>Pseudomonadati</taxon>
        <taxon>Pseudomonadota</taxon>
        <taxon>Gammaproteobacteria</taxon>
        <taxon>Pseudomonadales</taxon>
        <taxon>Pseudomonadaceae</taxon>
        <taxon>Pseudomonas</taxon>
    </lineage>
</organism>
<dbReference type="RefSeq" id="WP_190241582.1">
    <property type="nucleotide sequence ID" value="NZ_CP014205.2"/>
</dbReference>
<dbReference type="Proteomes" id="UP000075187">
    <property type="component" value="Chromosome"/>
</dbReference>
<reference evidence="1" key="1">
    <citation type="submission" date="2017-12" db="EMBL/GenBank/DDBJ databases">
        <title>Pseudomonas sp. MS586 complete sequence.</title>
        <authorList>
            <person name="Lu S."/>
            <person name="Deng P."/>
        </authorList>
    </citation>
    <scope>NUCLEOTIDE SEQUENCE</scope>
    <source>
        <strain evidence="1">MS586</strain>
    </source>
</reference>